<evidence type="ECO:0000313" key="2">
    <source>
        <dbReference type="EMBL" id="AOF40178.1"/>
    </source>
</evidence>
<feature type="chain" id="PRO_5008548517" evidence="1">
    <location>
        <begin position="21"/>
        <end position="67"/>
    </location>
</feature>
<accession>A0A1B3IJ04</accession>
<keyword evidence="1" id="KW-0732">Signal</keyword>
<feature type="signal peptide" evidence="1">
    <location>
        <begin position="1"/>
        <end position="20"/>
    </location>
</feature>
<sequence>MRVIPSILVLLLLISTGLEACPFQKDRCIRSCHQRGYKNSKCTGFLYFTCKCLDWKGNDKGKKLFWE</sequence>
<dbReference type="AlphaFoldDB" id="A0A1B3IJ04"/>
<proteinExistence type="evidence at transcript level"/>
<organism evidence="2">
    <name type="scientific">Hadogenes troglodytes</name>
    <dbReference type="NCBI Taxonomy" id="1577150"/>
    <lineage>
        <taxon>Eukaryota</taxon>
        <taxon>Metazoa</taxon>
        <taxon>Ecdysozoa</taxon>
        <taxon>Arthropoda</taxon>
        <taxon>Chelicerata</taxon>
        <taxon>Arachnida</taxon>
        <taxon>Scorpiones</taxon>
        <taxon>Iurida</taxon>
        <taxon>Scorpionoidea</taxon>
        <taxon>Hemiscorpiidae</taxon>
        <taxon>Hadogenes</taxon>
    </lineage>
</organism>
<evidence type="ECO:0000256" key="1">
    <source>
        <dbReference type="SAM" id="SignalP"/>
    </source>
</evidence>
<dbReference type="EMBL" id="KU643086">
    <property type="protein sequence ID" value="AOF40178.1"/>
    <property type="molecule type" value="mRNA"/>
</dbReference>
<name>A0A1B3IJ04_9SCOR</name>
<protein>
    <submittedName>
        <fullName evidence="2">Venom peptide HtC6Tx3</fullName>
    </submittedName>
</protein>
<reference evidence="2" key="1">
    <citation type="journal article" date="2016" name="J. Proteomics">
        <title>Transcriptomic analysis of the venom glands from the scorpion Hadogenes troglodytes revealed unique and extremely high diversity of the venom peptides.</title>
        <authorList>
            <person name="Zhong J."/>
            <person name="Zeng X.C."/>
            <person name="Zeng X."/>
            <person name="Nie Y."/>
            <person name="Zhang L."/>
            <person name="Wu S."/>
            <person name="Bao A."/>
        </authorList>
    </citation>
    <scope>NUCLEOTIDE SEQUENCE</scope>
</reference>